<evidence type="ECO:0000256" key="1">
    <source>
        <dbReference type="ARBA" id="ARBA00008805"/>
    </source>
</evidence>
<feature type="domain" description="Pyridoxamine kinase/Phosphomethylpyrimidine kinase" evidence="7">
    <location>
        <begin position="115"/>
        <end position="253"/>
    </location>
</feature>
<keyword evidence="4" id="KW-0547">Nucleotide-binding</keyword>
<evidence type="ECO:0000313" key="8">
    <source>
        <dbReference type="EMBL" id="KAK7205848.1"/>
    </source>
</evidence>
<protein>
    <recommendedName>
        <fullName evidence="2">pyridoxal kinase</fullName>
        <ecNumber evidence="2">2.7.1.35</ecNumber>
    </recommendedName>
</protein>
<dbReference type="Gene3D" id="3.40.1190.20">
    <property type="match status" value="1"/>
</dbReference>
<evidence type="ECO:0000256" key="3">
    <source>
        <dbReference type="ARBA" id="ARBA00022679"/>
    </source>
</evidence>
<organism evidence="8 9">
    <name type="scientific">Myxozyma melibiosi</name>
    <dbReference type="NCBI Taxonomy" id="54550"/>
    <lineage>
        <taxon>Eukaryota</taxon>
        <taxon>Fungi</taxon>
        <taxon>Dikarya</taxon>
        <taxon>Ascomycota</taxon>
        <taxon>Saccharomycotina</taxon>
        <taxon>Lipomycetes</taxon>
        <taxon>Lipomycetales</taxon>
        <taxon>Lipomycetaceae</taxon>
        <taxon>Myxozyma</taxon>
    </lineage>
</organism>
<dbReference type="SUPFAM" id="SSF53613">
    <property type="entry name" value="Ribokinase-like"/>
    <property type="match status" value="1"/>
</dbReference>
<comment type="caution">
    <text evidence="8">The sequence shown here is derived from an EMBL/GenBank/DDBJ whole genome shotgun (WGS) entry which is preliminary data.</text>
</comment>
<comment type="similarity">
    <text evidence="1">Belongs to the pyridoxine kinase family.</text>
</comment>
<evidence type="ECO:0000256" key="2">
    <source>
        <dbReference type="ARBA" id="ARBA00012104"/>
    </source>
</evidence>
<evidence type="ECO:0000256" key="4">
    <source>
        <dbReference type="ARBA" id="ARBA00022741"/>
    </source>
</evidence>
<keyword evidence="3" id="KW-0808">Transferase</keyword>
<evidence type="ECO:0000259" key="7">
    <source>
        <dbReference type="Pfam" id="PF08543"/>
    </source>
</evidence>
<dbReference type="Pfam" id="PF08543">
    <property type="entry name" value="Phos_pyr_kin"/>
    <property type="match status" value="1"/>
</dbReference>
<dbReference type="InterPro" id="IPR004625">
    <property type="entry name" value="PyrdxlKinase"/>
</dbReference>
<dbReference type="EMBL" id="JBBJBU010000004">
    <property type="protein sequence ID" value="KAK7205848.1"/>
    <property type="molecule type" value="Genomic_DNA"/>
</dbReference>
<dbReference type="CDD" id="cd01173">
    <property type="entry name" value="pyridoxal_pyridoxamine_kinase"/>
    <property type="match status" value="1"/>
</dbReference>
<dbReference type="PANTHER" id="PTHR10534:SF2">
    <property type="entry name" value="PYRIDOXAL KINASE"/>
    <property type="match status" value="1"/>
</dbReference>
<dbReference type="PANTHER" id="PTHR10534">
    <property type="entry name" value="PYRIDOXAL KINASE"/>
    <property type="match status" value="1"/>
</dbReference>
<dbReference type="RefSeq" id="XP_064768881.1">
    <property type="nucleotide sequence ID" value="XM_064909658.1"/>
</dbReference>
<reference evidence="8 9" key="1">
    <citation type="submission" date="2024-03" db="EMBL/GenBank/DDBJ databases">
        <title>Genome-scale model development and genomic sequencing of the oleaginous clade Lipomyces.</title>
        <authorList>
            <consortium name="Lawrence Berkeley National Laboratory"/>
            <person name="Czajka J.J."/>
            <person name="Han Y."/>
            <person name="Kim J."/>
            <person name="Mondo S.J."/>
            <person name="Hofstad B.A."/>
            <person name="Robles A."/>
            <person name="Haridas S."/>
            <person name="Riley R."/>
            <person name="LaButti K."/>
            <person name="Pangilinan J."/>
            <person name="Andreopoulos W."/>
            <person name="Lipzen A."/>
            <person name="Yan J."/>
            <person name="Wang M."/>
            <person name="Ng V."/>
            <person name="Grigoriev I.V."/>
            <person name="Spatafora J.W."/>
            <person name="Magnuson J.K."/>
            <person name="Baker S.E."/>
            <person name="Pomraning K.R."/>
        </authorList>
    </citation>
    <scope>NUCLEOTIDE SEQUENCE [LARGE SCALE GENOMIC DNA]</scope>
    <source>
        <strain evidence="8 9">Phaff 52-87</strain>
    </source>
</reference>
<dbReference type="EC" id="2.7.1.35" evidence="2"/>
<accession>A0ABR1F9T6</accession>
<dbReference type="NCBIfam" id="TIGR00687">
    <property type="entry name" value="pyridox_kin"/>
    <property type="match status" value="1"/>
</dbReference>
<proteinExistence type="inferred from homology"/>
<evidence type="ECO:0000256" key="6">
    <source>
        <dbReference type="ARBA" id="ARBA00022840"/>
    </source>
</evidence>
<dbReference type="InterPro" id="IPR029056">
    <property type="entry name" value="Ribokinase-like"/>
</dbReference>
<gene>
    <name evidence="8" type="ORF">BZA70DRAFT_144106</name>
</gene>
<keyword evidence="5" id="KW-0418">Kinase</keyword>
<dbReference type="InterPro" id="IPR013749">
    <property type="entry name" value="PM/HMP-P_kinase-1"/>
</dbReference>
<sequence>MSDDLNRILAISSHVVHGYVGNRASTFPLQLLGWDVDVLNTVSFSNHTGYTQWKGERVTAEMITDIYEGLKSNTLTDYDVVLSGYLPGAEAVRAVGRVVENLRNDQRTSQYGRDQIIWVLDPVMGDENRLYVAPEVVPAYESLLPLATVITPNQFETELLTGTKLSSETDIFTALAILYDKFHTPNIIISSAVPAQSETTTTTTSSSEFLCAGQTLRQDGSLCQFYLRLPFINAYFTGTGDLFASMVADKFYKHTQRCKQTYPAGTAIPDEDLPLVRTIEDVSAVVQAVLLKTAESVQKYNERADREAEVSGVPRPEKGTKERRIADMKHGELRLTQNQEVFRSVKTTVKAQFHRQ</sequence>
<evidence type="ECO:0000313" key="9">
    <source>
        <dbReference type="Proteomes" id="UP001498771"/>
    </source>
</evidence>
<dbReference type="GeneID" id="90035170"/>
<name>A0ABR1F9T6_9ASCO</name>
<keyword evidence="9" id="KW-1185">Reference proteome</keyword>
<keyword evidence="6" id="KW-0067">ATP-binding</keyword>
<evidence type="ECO:0000256" key="5">
    <source>
        <dbReference type="ARBA" id="ARBA00022777"/>
    </source>
</evidence>
<dbReference type="Proteomes" id="UP001498771">
    <property type="component" value="Unassembled WGS sequence"/>
</dbReference>